<reference evidence="1" key="1">
    <citation type="submission" date="2021-08" db="EMBL/GenBank/DDBJ databases">
        <title>The first chromosome-level gecko genome reveals the dynamic sex chromosomes of Neotropical dwarf geckos (Sphaerodactylidae: Sphaerodactylus).</title>
        <authorList>
            <person name="Pinto B.J."/>
            <person name="Keating S.E."/>
            <person name="Gamble T."/>
        </authorList>
    </citation>
    <scope>NUCLEOTIDE SEQUENCE</scope>
    <source>
        <strain evidence="1">TG3544</strain>
    </source>
</reference>
<dbReference type="Proteomes" id="UP000827872">
    <property type="component" value="Linkage Group LG02"/>
</dbReference>
<evidence type="ECO:0000313" key="2">
    <source>
        <dbReference type="Proteomes" id="UP000827872"/>
    </source>
</evidence>
<sequence>MDFILPETSLNCKAQDWMSVVGGSDGASDADEVEYWDSLNDFTRGEQIWVSMKSMAKNQQLKDVLKVGKEEVELSEGG</sequence>
<organism evidence="1 2">
    <name type="scientific">Sphaerodactylus townsendi</name>
    <dbReference type="NCBI Taxonomy" id="933632"/>
    <lineage>
        <taxon>Eukaryota</taxon>
        <taxon>Metazoa</taxon>
        <taxon>Chordata</taxon>
        <taxon>Craniata</taxon>
        <taxon>Vertebrata</taxon>
        <taxon>Euteleostomi</taxon>
        <taxon>Lepidosauria</taxon>
        <taxon>Squamata</taxon>
        <taxon>Bifurcata</taxon>
        <taxon>Gekkota</taxon>
        <taxon>Sphaerodactylidae</taxon>
        <taxon>Sphaerodactylus</taxon>
    </lineage>
</organism>
<protein>
    <submittedName>
        <fullName evidence="1">Uncharacterized protein</fullName>
    </submittedName>
</protein>
<dbReference type="EMBL" id="CM037615">
    <property type="protein sequence ID" value="KAH8014017.1"/>
    <property type="molecule type" value="Genomic_DNA"/>
</dbReference>
<keyword evidence="2" id="KW-1185">Reference proteome</keyword>
<evidence type="ECO:0000313" key="1">
    <source>
        <dbReference type="EMBL" id="KAH8014017.1"/>
    </source>
</evidence>
<accession>A0ACB8G3G5</accession>
<name>A0ACB8G3G5_9SAUR</name>
<comment type="caution">
    <text evidence="1">The sequence shown here is derived from an EMBL/GenBank/DDBJ whole genome shotgun (WGS) entry which is preliminary data.</text>
</comment>
<gene>
    <name evidence="1" type="ORF">K3G42_024597</name>
</gene>
<proteinExistence type="predicted"/>